<feature type="compositionally biased region" description="Polar residues" evidence="7">
    <location>
        <begin position="419"/>
        <end position="430"/>
    </location>
</feature>
<keyword evidence="4 6" id="KW-0804">Transcription</keyword>
<evidence type="ECO:0000256" key="1">
    <source>
        <dbReference type="ARBA" id="ARBA00004123"/>
    </source>
</evidence>
<dbReference type="Pfam" id="PF02045">
    <property type="entry name" value="CBFB_NFYA"/>
    <property type="match status" value="1"/>
</dbReference>
<dbReference type="EMBL" id="JACGCM010002659">
    <property type="protein sequence ID" value="KAF6137313.1"/>
    <property type="molecule type" value="Genomic_DNA"/>
</dbReference>
<keyword evidence="3 6" id="KW-0238">DNA-binding</keyword>
<dbReference type="AlphaFoldDB" id="A0A7J7L3Z1"/>
<dbReference type="PANTHER" id="PTHR46503:SF1">
    <property type="entry name" value="INTER-ALPHA-TRYPSIN INHIBITOR HEAVY CHAIN-LIKE PROTEIN"/>
    <property type="match status" value="1"/>
</dbReference>
<feature type="signal peptide" evidence="8">
    <location>
        <begin position="1"/>
        <end position="21"/>
    </location>
</feature>
<dbReference type="OrthoDB" id="1925304at2759"/>
<comment type="function">
    <text evidence="6">Component of the sequence-specific heterotrimeric transcription factor (NF-Y) which specifically recognizes a 5'-CCAAT-3' box motif found in the promoters of its target genes.</text>
</comment>
<evidence type="ECO:0000259" key="9">
    <source>
        <dbReference type="PROSITE" id="PS50234"/>
    </source>
</evidence>
<dbReference type="SMART" id="SM00521">
    <property type="entry name" value="CBF"/>
    <property type="match status" value="1"/>
</dbReference>
<evidence type="ECO:0000256" key="6">
    <source>
        <dbReference type="RuleBase" id="RU367155"/>
    </source>
</evidence>
<keyword evidence="5 6" id="KW-0539">Nucleus</keyword>
<comment type="similarity">
    <text evidence="6">Belongs to the NFYA/HAP2 subunit family.</text>
</comment>
<dbReference type="Gene3D" id="3.40.50.410">
    <property type="entry name" value="von Willebrand factor, type A domain"/>
    <property type="match status" value="1"/>
</dbReference>
<name>A0A7J7L3Z1_9MAGN</name>
<feature type="domain" description="VWFA" evidence="9">
    <location>
        <begin position="185"/>
        <end position="263"/>
    </location>
</feature>
<dbReference type="GO" id="GO:0003700">
    <property type="term" value="F:DNA-binding transcription factor activity"/>
    <property type="evidence" value="ECO:0007669"/>
    <property type="project" value="UniProtKB-UniRule"/>
</dbReference>
<evidence type="ECO:0000256" key="2">
    <source>
        <dbReference type="ARBA" id="ARBA00023015"/>
    </source>
</evidence>
<dbReference type="GO" id="GO:0005634">
    <property type="term" value="C:nucleus"/>
    <property type="evidence" value="ECO:0007669"/>
    <property type="project" value="UniProtKB-SubCell"/>
</dbReference>
<dbReference type="Proteomes" id="UP000541444">
    <property type="component" value="Unassembled WGS sequence"/>
</dbReference>
<dbReference type="PROSITE" id="PS50234">
    <property type="entry name" value="VWFA"/>
    <property type="match status" value="1"/>
</dbReference>
<dbReference type="InterPro" id="IPR001289">
    <property type="entry name" value="NFYA"/>
</dbReference>
<keyword evidence="2 6" id="KW-0805">Transcription regulation</keyword>
<evidence type="ECO:0000256" key="3">
    <source>
        <dbReference type="ARBA" id="ARBA00023125"/>
    </source>
</evidence>
<feature type="chain" id="PRO_5029704242" description="Nuclear transcription factor Y subunit" evidence="8">
    <location>
        <begin position="22"/>
        <end position="496"/>
    </location>
</feature>
<dbReference type="PANTHER" id="PTHR46503">
    <property type="entry name" value="INTER-ALPHA-TRYPSIN INHIBITOR HEAVY CHAIN-LIKE PROTEIN"/>
    <property type="match status" value="1"/>
</dbReference>
<gene>
    <name evidence="10" type="ORF">GIB67_036350</name>
</gene>
<evidence type="ECO:0000256" key="4">
    <source>
        <dbReference type="ARBA" id="ARBA00023163"/>
    </source>
</evidence>
<keyword evidence="8" id="KW-0732">Signal</keyword>
<evidence type="ECO:0000256" key="7">
    <source>
        <dbReference type="SAM" id="MobiDB-lite"/>
    </source>
</evidence>
<dbReference type="InterPro" id="IPR036770">
    <property type="entry name" value="Ankyrin_rpt-contain_sf"/>
</dbReference>
<comment type="subcellular location">
    <subcellularLocation>
        <location evidence="1 6">Nucleus</location>
    </subcellularLocation>
</comment>
<organism evidence="10 11">
    <name type="scientific">Kingdonia uniflora</name>
    <dbReference type="NCBI Taxonomy" id="39325"/>
    <lineage>
        <taxon>Eukaryota</taxon>
        <taxon>Viridiplantae</taxon>
        <taxon>Streptophyta</taxon>
        <taxon>Embryophyta</taxon>
        <taxon>Tracheophyta</taxon>
        <taxon>Spermatophyta</taxon>
        <taxon>Magnoliopsida</taxon>
        <taxon>Ranunculales</taxon>
        <taxon>Circaeasteraceae</taxon>
        <taxon>Kingdonia</taxon>
    </lineage>
</organism>
<protein>
    <recommendedName>
        <fullName evidence="6">Nuclear transcription factor Y subunit</fullName>
    </recommendedName>
</protein>
<reference evidence="10 11" key="1">
    <citation type="journal article" date="2020" name="IScience">
        <title>Genome Sequencing of the Endangered Kingdonia uniflora (Circaeasteraceae, Ranunculales) Reveals Potential Mechanisms of Evolutionary Specialization.</title>
        <authorList>
            <person name="Sun Y."/>
            <person name="Deng T."/>
            <person name="Zhang A."/>
            <person name="Moore M.J."/>
            <person name="Landis J.B."/>
            <person name="Lin N."/>
            <person name="Zhang H."/>
            <person name="Zhang X."/>
            <person name="Huang J."/>
            <person name="Zhang X."/>
            <person name="Sun H."/>
            <person name="Wang H."/>
        </authorList>
    </citation>
    <scope>NUCLEOTIDE SEQUENCE [LARGE SCALE GENOMIC DNA]</scope>
    <source>
        <strain evidence="10">TB1705</strain>
        <tissue evidence="10">Leaf</tissue>
    </source>
</reference>
<dbReference type="PROSITE" id="PS51152">
    <property type="entry name" value="NFYA_HAP2_2"/>
    <property type="match status" value="1"/>
</dbReference>
<dbReference type="Pfam" id="PF00092">
    <property type="entry name" value="VWA"/>
    <property type="match status" value="1"/>
</dbReference>
<comment type="caution">
    <text evidence="10">The sequence shown here is derived from an EMBL/GenBank/DDBJ whole genome shotgun (WGS) entry which is preliminary data.</text>
</comment>
<dbReference type="GO" id="GO:0003677">
    <property type="term" value="F:DNA binding"/>
    <property type="evidence" value="ECO:0007669"/>
    <property type="project" value="UniProtKB-KW"/>
</dbReference>
<dbReference type="InterPro" id="IPR002035">
    <property type="entry name" value="VWF_A"/>
</dbReference>
<dbReference type="Gene3D" id="6.10.250.2430">
    <property type="match status" value="1"/>
</dbReference>
<dbReference type="SUPFAM" id="SSF48403">
    <property type="entry name" value="Ankyrin repeat"/>
    <property type="match status" value="1"/>
</dbReference>
<dbReference type="InterPro" id="IPR036465">
    <property type="entry name" value="vWFA_dom_sf"/>
</dbReference>
<keyword evidence="11" id="KW-1185">Reference proteome</keyword>
<comment type="subunit">
    <text evidence="6">Heterotrimer.</text>
</comment>
<dbReference type="Gene3D" id="1.25.40.20">
    <property type="entry name" value="Ankyrin repeat-containing domain"/>
    <property type="match status" value="1"/>
</dbReference>
<sequence>MHWVHLLVGFNLIHVLVVTVSRRMTNILWEIIKRLVPFIKRIHDTKLMHMQTHQLVKFICKELIQLDYSKALDSFQAELHKAADFGIHEIVTECFQSRPESFWAVNKYKQSVLHLAVRSSQVKIYNLIYQMSSFKHFAAAYKDQFGENILHVAGRYVPIFQDNSISSTALQMQRELHWFKVFRKDVVFLVDISLSIKGKPYEIAKSALSSALSNLNPEDSFSIIAFNGETYLFSSSLEPATKETIEKAIEWINMNFIAGGGRNGTSGSQAGGHMKPALSLGTSDIVFLQQVEYGQPMARIPYPHAAPYFGWMWAAYGRQAIPYLHESRHLHALKRVRGSGGRFVNTKKMEESNDQNAPNVGFLQRVMKTVLDRNIFSQKSGGVTKNQMLKFMGANISVSLMQAIEYLEVERKSSRRRGNWSNANNPTGTQDNRDNGMATPGAKWAQEWHVQRVIIETDAAAITSFCDIGYTRISWTTKANLQEYLSPLEAFCKTMY</sequence>
<evidence type="ECO:0000313" key="11">
    <source>
        <dbReference type="Proteomes" id="UP000541444"/>
    </source>
</evidence>
<dbReference type="SUPFAM" id="SSF53300">
    <property type="entry name" value="vWA-like"/>
    <property type="match status" value="1"/>
</dbReference>
<accession>A0A7J7L3Z1</accession>
<evidence type="ECO:0000256" key="8">
    <source>
        <dbReference type="SAM" id="SignalP"/>
    </source>
</evidence>
<proteinExistence type="inferred from homology"/>
<evidence type="ECO:0000313" key="10">
    <source>
        <dbReference type="EMBL" id="KAF6137313.1"/>
    </source>
</evidence>
<feature type="region of interest" description="Disordered" evidence="7">
    <location>
        <begin position="415"/>
        <end position="440"/>
    </location>
</feature>
<evidence type="ECO:0000256" key="5">
    <source>
        <dbReference type="ARBA" id="ARBA00023242"/>
    </source>
</evidence>